<feature type="transmembrane region" description="Helical" evidence="1">
    <location>
        <begin position="180"/>
        <end position="202"/>
    </location>
</feature>
<dbReference type="PANTHER" id="PTHR45856:SF24">
    <property type="entry name" value="FUNGAL LIPASE-LIKE DOMAIN-CONTAINING PROTEIN"/>
    <property type="match status" value="1"/>
</dbReference>
<evidence type="ECO:0000259" key="3">
    <source>
        <dbReference type="Pfam" id="PF01764"/>
    </source>
</evidence>
<feature type="transmembrane region" description="Helical" evidence="1">
    <location>
        <begin position="569"/>
        <end position="587"/>
    </location>
</feature>
<reference evidence="4 5" key="1">
    <citation type="submission" date="2019-07" db="EMBL/GenBank/DDBJ databases">
        <title>Genomics analysis of Aphanomyces spp. identifies a new class of oomycete effector associated with host adaptation.</title>
        <authorList>
            <person name="Gaulin E."/>
        </authorList>
    </citation>
    <scope>NUCLEOTIDE SEQUENCE [LARGE SCALE GENOMIC DNA]</scope>
    <source>
        <strain evidence="4 5">ATCC 201684</strain>
    </source>
</reference>
<proteinExistence type="predicted"/>
<feature type="domain" description="Fungal lipase-type" evidence="3">
    <location>
        <begin position="682"/>
        <end position="809"/>
    </location>
</feature>
<dbReference type="Proteomes" id="UP000481153">
    <property type="component" value="Unassembled WGS sequence"/>
</dbReference>
<dbReference type="PANTHER" id="PTHR45856">
    <property type="entry name" value="ALPHA/BETA-HYDROLASES SUPERFAMILY PROTEIN"/>
    <property type="match status" value="1"/>
</dbReference>
<dbReference type="InterPro" id="IPR002921">
    <property type="entry name" value="Fungal_lipase-type"/>
</dbReference>
<dbReference type="VEuPathDB" id="FungiDB:AeMF1_009256"/>
<feature type="chain" id="PRO_5026230731" description="Fungal lipase-type domain-containing protein" evidence="2">
    <location>
        <begin position="19"/>
        <end position="895"/>
    </location>
</feature>
<feature type="transmembrane region" description="Helical" evidence="1">
    <location>
        <begin position="429"/>
        <end position="450"/>
    </location>
</feature>
<comment type="caution">
    <text evidence="4">The sequence shown here is derived from an EMBL/GenBank/DDBJ whole genome shotgun (WGS) entry which is preliminary data.</text>
</comment>
<dbReference type="SUPFAM" id="SSF53474">
    <property type="entry name" value="alpha/beta-Hydrolases"/>
    <property type="match status" value="1"/>
</dbReference>
<dbReference type="Gene3D" id="3.40.50.1820">
    <property type="entry name" value="alpha/beta hydrolase"/>
    <property type="match status" value="1"/>
</dbReference>
<feature type="transmembrane region" description="Helical" evidence="1">
    <location>
        <begin position="73"/>
        <end position="95"/>
    </location>
</feature>
<keyword evidence="1" id="KW-1133">Transmembrane helix</keyword>
<feature type="transmembrane region" description="Helical" evidence="1">
    <location>
        <begin position="457"/>
        <end position="475"/>
    </location>
</feature>
<feature type="transmembrane region" description="Helical" evidence="1">
    <location>
        <begin position="369"/>
        <end position="387"/>
    </location>
</feature>
<name>A0A6G0XV41_9STRA</name>
<dbReference type="InterPro" id="IPR029058">
    <property type="entry name" value="AB_hydrolase_fold"/>
</dbReference>
<evidence type="ECO:0000256" key="1">
    <source>
        <dbReference type="SAM" id="Phobius"/>
    </source>
</evidence>
<evidence type="ECO:0000313" key="5">
    <source>
        <dbReference type="Proteomes" id="UP000481153"/>
    </source>
</evidence>
<evidence type="ECO:0000313" key="4">
    <source>
        <dbReference type="EMBL" id="KAF0744530.1"/>
    </source>
</evidence>
<keyword evidence="2" id="KW-0732">Signal</keyword>
<protein>
    <recommendedName>
        <fullName evidence="3">Fungal lipase-type domain-containing protein</fullName>
    </recommendedName>
</protein>
<dbReference type="GO" id="GO:0006629">
    <property type="term" value="P:lipid metabolic process"/>
    <property type="evidence" value="ECO:0007669"/>
    <property type="project" value="InterPro"/>
</dbReference>
<dbReference type="Pfam" id="PF01764">
    <property type="entry name" value="Lipase_3"/>
    <property type="match status" value="1"/>
</dbReference>
<keyword evidence="1" id="KW-0472">Membrane</keyword>
<feature type="signal peptide" evidence="2">
    <location>
        <begin position="1"/>
        <end position="18"/>
    </location>
</feature>
<organism evidence="4 5">
    <name type="scientific">Aphanomyces euteiches</name>
    <dbReference type="NCBI Taxonomy" id="100861"/>
    <lineage>
        <taxon>Eukaryota</taxon>
        <taxon>Sar</taxon>
        <taxon>Stramenopiles</taxon>
        <taxon>Oomycota</taxon>
        <taxon>Saprolegniomycetes</taxon>
        <taxon>Saprolegniales</taxon>
        <taxon>Verrucalvaceae</taxon>
        <taxon>Aphanomyces</taxon>
    </lineage>
</organism>
<sequence length="895" mass="99207">MTAMFMLVIVACIGFAMAADIPMDLSRSCSVGGAFGLFQSESGCGIGNCQCFPVLFKCDPALGNGLGQCRLSLIGALLLVLAAMITVIVPVYFVVQHIYNDTGKNNHDVAIIQKEISTRRIILTKQMTKELQEQLDVDSVPSTDETEMYFDMRQFRKTVPSKTIGVDRKPKIKLEAMGKAWIYVMFIFLLLSTAISLVIFMVPAAVSTEQTPLTLENIQPLNQTAFAIDATVRLAPPRGTRFLSVAGGLCELISPTEPGLTLLNASYDMSFSVDNENFFNSYIGYALIQCDCTSSSCFLSSNYATSTFPLVFAPWYFDQFRPFSAPAERDFTYHVALDLHVAPRSLDFISLSLVSHYSRVYMIVDGTKLAFMVGDVLLLIFWTWINRKVEWKHMLPERRLLFVLLICNFLGSGPVMHVLTIFFSDSVSYLFSQSWTVTMNAAWLLVFFVLIDYQRRVSLVFSYGAIPIAAAAVTLRHISFYLYPASVTSLFDVCLSVVSLWLFRADAMSVRNTLRRRPYAATRQEQLTARVLYIISYCVPYVYFFAALAADPLPVVHSYIGTTKTLTNLPTQIILRASTLVLVLAFLPPSKRDRNAAAECIYTTRDAAPSTSKHFSIETACSMYNLSCHAYYAAPGFKNEPSDSDMDVTTLGRDDIEVIAAIYDQTTDTHGVVFADDTRLILAFRGTYSTKNAYTDLAYNFVSPNDDAAWAAPDVRIHAGFWTAYQSVRDQVIAAVKEHCAGREIFCTGHSLGGALATIAAVDVAATIGRPVTMYNYGSPRVGNHAFAREFNSFVEVAFRVVNDGDIIVGGPKRAILCLYCVSSLRYKHVGKTVLLSERANGTFIVDPNLVEMAFMAQLRGNGFSHFLGAYKVRLLKGLQATATERTPLLNHTVV</sequence>
<dbReference type="InterPro" id="IPR051218">
    <property type="entry name" value="Sec_MonoDiacylglyc_Lipase"/>
</dbReference>
<dbReference type="EMBL" id="VJMJ01000009">
    <property type="protein sequence ID" value="KAF0744530.1"/>
    <property type="molecule type" value="Genomic_DNA"/>
</dbReference>
<feature type="transmembrane region" description="Helical" evidence="1">
    <location>
        <begin position="399"/>
        <end position="423"/>
    </location>
</feature>
<dbReference type="AlphaFoldDB" id="A0A6G0XV41"/>
<dbReference type="CDD" id="cd00519">
    <property type="entry name" value="Lipase_3"/>
    <property type="match status" value="1"/>
</dbReference>
<keyword evidence="5" id="KW-1185">Reference proteome</keyword>
<evidence type="ECO:0000256" key="2">
    <source>
        <dbReference type="SAM" id="SignalP"/>
    </source>
</evidence>
<accession>A0A6G0XV41</accession>
<feature type="transmembrane region" description="Helical" evidence="1">
    <location>
        <begin position="481"/>
        <end position="503"/>
    </location>
</feature>
<keyword evidence="1" id="KW-0812">Transmembrane</keyword>
<feature type="transmembrane region" description="Helical" evidence="1">
    <location>
        <begin position="531"/>
        <end position="549"/>
    </location>
</feature>
<gene>
    <name evidence="4" type="ORF">Ae201684_001004</name>
</gene>